<protein>
    <submittedName>
        <fullName evidence="2">Uncharacterized protein</fullName>
    </submittedName>
</protein>
<accession>A0A811RQU5</accession>
<reference evidence="2" key="1">
    <citation type="submission" date="2020-10" db="EMBL/GenBank/DDBJ databases">
        <authorList>
            <person name="Han B."/>
            <person name="Lu T."/>
            <person name="Zhao Q."/>
            <person name="Huang X."/>
            <person name="Zhao Y."/>
        </authorList>
    </citation>
    <scope>NUCLEOTIDE SEQUENCE</scope>
</reference>
<dbReference type="Proteomes" id="UP000604825">
    <property type="component" value="Unassembled WGS sequence"/>
</dbReference>
<gene>
    <name evidence="2" type="ORF">NCGR_LOCUS55283</name>
</gene>
<sequence>MADAIHAGAVASPWQEPEKRHGDMATIWRRYNDALTTMLQPFFRILSQKVANNLALDLPETPLLQKTSKASLSACGHQQQTHPMPQIQQQSSPHTEDDSKKKPTATTHTATKLHMQEGDKAPNTDSYNSYNKKDHQTTR</sequence>
<feature type="region of interest" description="Disordered" evidence="1">
    <location>
        <begin position="1"/>
        <end position="20"/>
    </location>
</feature>
<evidence type="ECO:0000313" key="3">
    <source>
        <dbReference type="Proteomes" id="UP000604825"/>
    </source>
</evidence>
<dbReference type="AlphaFoldDB" id="A0A811RQU5"/>
<feature type="region of interest" description="Disordered" evidence="1">
    <location>
        <begin position="68"/>
        <end position="139"/>
    </location>
</feature>
<comment type="caution">
    <text evidence="2">The sequence shown here is derived from an EMBL/GenBank/DDBJ whole genome shotgun (WGS) entry which is preliminary data.</text>
</comment>
<dbReference type="EMBL" id="CAJGYO010000016">
    <property type="protein sequence ID" value="CAD6272002.1"/>
    <property type="molecule type" value="Genomic_DNA"/>
</dbReference>
<evidence type="ECO:0000256" key="1">
    <source>
        <dbReference type="SAM" id="MobiDB-lite"/>
    </source>
</evidence>
<name>A0A811RQU5_9POAL</name>
<feature type="compositionally biased region" description="Low complexity" evidence="1">
    <location>
        <begin position="77"/>
        <end position="90"/>
    </location>
</feature>
<proteinExistence type="predicted"/>
<keyword evidence="3" id="KW-1185">Reference proteome</keyword>
<organism evidence="2 3">
    <name type="scientific">Miscanthus lutarioriparius</name>
    <dbReference type="NCBI Taxonomy" id="422564"/>
    <lineage>
        <taxon>Eukaryota</taxon>
        <taxon>Viridiplantae</taxon>
        <taxon>Streptophyta</taxon>
        <taxon>Embryophyta</taxon>
        <taxon>Tracheophyta</taxon>
        <taxon>Spermatophyta</taxon>
        <taxon>Magnoliopsida</taxon>
        <taxon>Liliopsida</taxon>
        <taxon>Poales</taxon>
        <taxon>Poaceae</taxon>
        <taxon>PACMAD clade</taxon>
        <taxon>Panicoideae</taxon>
        <taxon>Andropogonodae</taxon>
        <taxon>Andropogoneae</taxon>
        <taxon>Saccharinae</taxon>
        <taxon>Miscanthus</taxon>
    </lineage>
</organism>
<evidence type="ECO:0000313" key="2">
    <source>
        <dbReference type="EMBL" id="CAD6272002.1"/>
    </source>
</evidence>